<dbReference type="GO" id="GO:0005886">
    <property type="term" value="C:plasma membrane"/>
    <property type="evidence" value="ECO:0007669"/>
    <property type="project" value="UniProtKB-SubCell"/>
</dbReference>
<protein>
    <recommendedName>
        <fullName evidence="1">Probable queuosine precursor transporter</fullName>
        <shortName evidence="1">Q precursor transporter</shortName>
    </recommendedName>
</protein>
<keyword evidence="1" id="KW-0812">Transmembrane</keyword>
<evidence type="ECO:0000313" key="2">
    <source>
        <dbReference type="EMBL" id="QGT50415.1"/>
    </source>
</evidence>
<feature type="transmembrane region" description="Helical" evidence="1">
    <location>
        <begin position="135"/>
        <end position="152"/>
    </location>
</feature>
<evidence type="ECO:0000256" key="1">
    <source>
        <dbReference type="HAMAP-Rule" id="MF_02088"/>
    </source>
</evidence>
<dbReference type="NCBIfam" id="TIGR00697">
    <property type="entry name" value="queuosine precursor transporter"/>
    <property type="match status" value="1"/>
</dbReference>
<dbReference type="PANTHER" id="PTHR34300:SF2">
    <property type="entry name" value="QUEUOSINE PRECURSOR TRANSPORTER-RELATED"/>
    <property type="match status" value="1"/>
</dbReference>
<gene>
    <name evidence="2" type="ORF">Helico5904_0870</name>
</gene>
<keyword evidence="1" id="KW-1003">Cell membrane</keyword>
<feature type="transmembrane region" description="Helical" evidence="1">
    <location>
        <begin position="14"/>
        <end position="32"/>
    </location>
</feature>
<sequence>MSVKPQQYHKMRKSIFLFSAFSFAIIVVLANYTVQYHIFDSPLTYGALTYPLSFLLMDILSEKYSKAQVLKTLWLGLLLAFIPSLYASDPRIAIASVCAFFVSQNVDVHLFFYLKNRFPALWWLRNNASTIASQFIDTMIFFHIAFLFVYPWEKVLLMVLFDFAMKIFLALLDTPFFYALAIRGQNSLQKRV</sequence>
<accession>A0A650F3D5</accession>
<dbReference type="PANTHER" id="PTHR34300">
    <property type="entry name" value="QUEUOSINE PRECURSOR TRANSPORTER-RELATED"/>
    <property type="match status" value="1"/>
</dbReference>
<reference evidence="2" key="1">
    <citation type="journal article" date="2020" name="J. ISSAAS">
        <title>Lactobacilli and other gastrointestinal microbiota of Peromyscus leucopus, reservoir host for agents of Lyme disease and other zoonoses in North America.</title>
        <authorList>
            <person name="Milovic A."/>
            <person name="Bassam K."/>
            <person name="Shao H."/>
            <person name="Chatzistamou I."/>
            <person name="Tufts D.M."/>
            <person name="Diuk-Wasser M."/>
            <person name="Barbour A.G."/>
        </authorList>
    </citation>
    <scope>NUCLEOTIDE SEQUENCE</scope>
    <source>
        <strain evidence="2">LL4</strain>
    </source>
</reference>
<organism evidence="2">
    <name type="scientific">uncultured Helicobacter sp</name>
    <dbReference type="NCBI Taxonomy" id="175537"/>
    <lineage>
        <taxon>Bacteria</taxon>
        <taxon>Pseudomonadati</taxon>
        <taxon>Campylobacterota</taxon>
        <taxon>Epsilonproteobacteria</taxon>
        <taxon>Campylobacterales</taxon>
        <taxon>Helicobacteraceae</taxon>
        <taxon>Helicobacter</taxon>
        <taxon>environmental samples</taxon>
    </lineage>
</organism>
<keyword evidence="1" id="KW-1133">Transmembrane helix</keyword>
<feature type="transmembrane region" description="Helical" evidence="1">
    <location>
        <begin position="158"/>
        <end position="181"/>
    </location>
</feature>
<dbReference type="AlphaFoldDB" id="A0A650F3D5"/>
<dbReference type="GO" id="GO:0022857">
    <property type="term" value="F:transmembrane transporter activity"/>
    <property type="evidence" value="ECO:0007669"/>
    <property type="project" value="UniProtKB-UniRule"/>
</dbReference>
<name>A0A650F3D5_9HELI</name>
<dbReference type="InterPro" id="IPR003744">
    <property type="entry name" value="YhhQ"/>
</dbReference>
<comment type="function">
    <text evidence="1">Involved in the import of queuosine (Q) precursors, required for Q precursor salvage.</text>
</comment>
<dbReference type="Pfam" id="PF02592">
    <property type="entry name" value="Vut_1"/>
    <property type="match status" value="2"/>
</dbReference>
<dbReference type="HAMAP" id="MF_02088">
    <property type="entry name" value="Q_prec_transport"/>
    <property type="match status" value="1"/>
</dbReference>
<dbReference type="EMBL" id="MN577569">
    <property type="protein sequence ID" value="QGT50415.1"/>
    <property type="molecule type" value="Genomic_DNA"/>
</dbReference>
<feature type="transmembrane region" description="Helical" evidence="1">
    <location>
        <begin position="92"/>
        <end position="114"/>
    </location>
</feature>
<keyword evidence="1" id="KW-0813">Transport</keyword>
<comment type="similarity">
    <text evidence="1">Belongs to the vitamin uptake transporter (VUT/ECF) (TC 2.A.88) family. Q precursor transporter subfamily.</text>
</comment>
<proteinExistence type="inferred from homology"/>
<comment type="subcellular location">
    <subcellularLocation>
        <location evidence="1">Cell membrane</location>
        <topology evidence="1">Multi-pass membrane protein</topology>
    </subcellularLocation>
</comment>
<keyword evidence="1" id="KW-0472">Membrane</keyword>